<keyword evidence="5 8" id="KW-0812">Transmembrane</keyword>
<feature type="transmembrane region" description="Helical" evidence="8">
    <location>
        <begin position="226"/>
        <end position="248"/>
    </location>
</feature>
<keyword evidence="4" id="KW-0808">Transferase</keyword>
<dbReference type="eggNOG" id="COG1807">
    <property type="taxonomic scope" value="Bacteria"/>
</dbReference>
<feature type="transmembrane region" description="Helical" evidence="8">
    <location>
        <begin position="194"/>
        <end position="214"/>
    </location>
</feature>
<proteinExistence type="predicted"/>
<evidence type="ECO:0000256" key="7">
    <source>
        <dbReference type="ARBA" id="ARBA00023136"/>
    </source>
</evidence>
<evidence type="ECO:0000256" key="1">
    <source>
        <dbReference type="ARBA" id="ARBA00004651"/>
    </source>
</evidence>
<dbReference type="InterPro" id="IPR050297">
    <property type="entry name" value="LipidA_mod_glycosyltrf_83"/>
</dbReference>
<dbReference type="InterPro" id="IPR038731">
    <property type="entry name" value="RgtA/B/C-like"/>
</dbReference>
<comment type="subcellular location">
    <subcellularLocation>
        <location evidence="1">Cell membrane</location>
        <topology evidence="1">Multi-pass membrane protein</topology>
    </subcellularLocation>
</comment>
<keyword evidence="3" id="KW-0328">Glycosyltransferase</keyword>
<feature type="transmembrane region" description="Helical" evidence="8">
    <location>
        <begin position="363"/>
        <end position="383"/>
    </location>
</feature>
<feature type="transmembrane region" description="Helical" evidence="8">
    <location>
        <begin position="413"/>
        <end position="432"/>
    </location>
</feature>
<keyword evidence="11" id="KW-1185">Reference proteome</keyword>
<evidence type="ECO:0000256" key="6">
    <source>
        <dbReference type="ARBA" id="ARBA00022989"/>
    </source>
</evidence>
<evidence type="ECO:0000256" key="4">
    <source>
        <dbReference type="ARBA" id="ARBA00022679"/>
    </source>
</evidence>
<evidence type="ECO:0000313" key="10">
    <source>
        <dbReference type="EMBL" id="ABB24646.1"/>
    </source>
</evidence>
<dbReference type="GO" id="GO:0009103">
    <property type="term" value="P:lipopolysaccharide biosynthetic process"/>
    <property type="evidence" value="ECO:0007669"/>
    <property type="project" value="UniProtKB-ARBA"/>
</dbReference>
<dbReference type="Pfam" id="PF13231">
    <property type="entry name" value="PMT_2"/>
    <property type="match status" value="1"/>
</dbReference>
<dbReference type="KEGG" id="plt:Plut_1792"/>
<evidence type="ECO:0000256" key="3">
    <source>
        <dbReference type="ARBA" id="ARBA00022676"/>
    </source>
</evidence>
<dbReference type="PANTHER" id="PTHR33908">
    <property type="entry name" value="MANNOSYLTRANSFERASE YKCB-RELATED"/>
    <property type="match status" value="1"/>
</dbReference>
<accession>Q3B1Y5</accession>
<evidence type="ECO:0000256" key="8">
    <source>
        <dbReference type="SAM" id="Phobius"/>
    </source>
</evidence>
<evidence type="ECO:0000256" key="2">
    <source>
        <dbReference type="ARBA" id="ARBA00022475"/>
    </source>
</evidence>
<evidence type="ECO:0000313" key="11">
    <source>
        <dbReference type="Proteomes" id="UP000002709"/>
    </source>
</evidence>
<feature type="domain" description="Glycosyltransferase RgtA/B/C/D-like" evidence="9">
    <location>
        <begin position="77"/>
        <end position="239"/>
    </location>
</feature>
<feature type="transmembrane region" description="Helical" evidence="8">
    <location>
        <begin position="97"/>
        <end position="115"/>
    </location>
</feature>
<dbReference type="EMBL" id="CP000096">
    <property type="protein sequence ID" value="ABB24646.1"/>
    <property type="molecule type" value="Genomic_DNA"/>
</dbReference>
<dbReference type="GO" id="GO:0005886">
    <property type="term" value="C:plasma membrane"/>
    <property type="evidence" value="ECO:0007669"/>
    <property type="project" value="UniProtKB-SubCell"/>
</dbReference>
<dbReference type="AlphaFoldDB" id="Q3B1Y5"/>
<feature type="transmembrane region" description="Helical" evidence="8">
    <location>
        <begin position="21"/>
        <end position="40"/>
    </location>
</feature>
<dbReference type="HOGENOM" id="CLU_019200_0_1_10"/>
<keyword evidence="6 8" id="KW-1133">Transmembrane helix</keyword>
<feature type="transmembrane region" description="Helical" evidence="8">
    <location>
        <begin position="389"/>
        <end position="406"/>
    </location>
</feature>
<dbReference type="PANTHER" id="PTHR33908:SF3">
    <property type="entry name" value="UNDECAPRENYL PHOSPHATE-ALPHA-4-AMINO-4-DEOXY-L-ARABINOSE ARABINOSYL TRANSFERASE"/>
    <property type="match status" value="1"/>
</dbReference>
<dbReference type="GO" id="GO:0010041">
    <property type="term" value="P:response to iron(III) ion"/>
    <property type="evidence" value="ECO:0007669"/>
    <property type="project" value="TreeGrafter"/>
</dbReference>
<dbReference type="Proteomes" id="UP000002709">
    <property type="component" value="Chromosome"/>
</dbReference>
<name>Q3B1Y5_CHLL3</name>
<keyword evidence="7 8" id="KW-0472">Membrane</keyword>
<feature type="transmembrane region" description="Helical" evidence="8">
    <location>
        <begin position="309"/>
        <end position="327"/>
    </location>
</feature>
<feature type="transmembrane region" description="Helical" evidence="8">
    <location>
        <begin position="281"/>
        <end position="302"/>
    </location>
</feature>
<organism evidence="10 11">
    <name type="scientific">Chlorobium luteolum (strain DSM 273 / BCRC 81028 / 2530)</name>
    <name type="common">Pelodictyon luteolum</name>
    <dbReference type="NCBI Taxonomy" id="319225"/>
    <lineage>
        <taxon>Bacteria</taxon>
        <taxon>Pseudomonadati</taxon>
        <taxon>Chlorobiota</taxon>
        <taxon>Chlorobiia</taxon>
        <taxon>Chlorobiales</taxon>
        <taxon>Chlorobiaceae</taxon>
        <taxon>Chlorobium/Pelodictyon group</taxon>
        <taxon>Pelodictyon</taxon>
    </lineage>
</organism>
<evidence type="ECO:0000259" key="9">
    <source>
        <dbReference type="Pfam" id="PF13231"/>
    </source>
</evidence>
<reference evidence="11" key="1">
    <citation type="submission" date="2005-08" db="EMBL/GenBank/DDBJ databases">
        <title>Complete sequence of Pelodictyon luteolum DSM 273.</title>
        <authorList>
            <consortium name="US DOE Joint Genome Institute"/>
            <person name="Copeland A."/>
            <person name="Lucas S."/>
            <person name="Lapidus A."/>
            <person name="Barry K."/>
            <person name="Detter J.C."/>
            <person name="Glavina T."/>
            <person name="Hammon N."/>
            <person name="Israni S."/>
            <person name="Pitluck S."/>
            <person name="Bryant D."/>
            <person name="Schmutz J."/>
            <person name="Larimer F."/>
            <person name="Land M."/>
            <person name="Kyrpides N."/>
            <person name="Ivanova N."/>
            <person name="Richardson P."/>
        </authorList>
    </citation>
    <scope>NUCLEOTIDE SEQUENCE [LARGE SCALE GENOMIC DNA]</scope>
    <source>
        <strain evidence="11">DSM 273 / BCRC 81028 / 2530</strain>
    </source>
</reference>
<evidence type="ECO:0000256" key="5">
    <source>
        <dbReference type="ARBA" id="ARBA00022692"/>
    </source>
</evidence>
<dbReference type="STRING" id="319225.Plut_1792"/>
<feature type="transmembrane region" description="Helical" evidence="8">
    <location>
        <begin position="149"/>
        <end position="165"/>
    </location>
</feature>
<sequence length="564" mass="63326">MPSSRAPQPSIPMQGTASTQRTFLLLLAFTALLYVVNFHINDIWTENESFYADAVRVMLQKGDFLNITYNGEPRFVKPPLTYWLMAASASVFGLNEFALRLPIVVMAFWTVLLTWSMARMLYGDKAALYALAMQAIGIQFIAGKQYASPEIPLAFFFTLTLWLFLKSEKSGNRWYSTAAAAALGLTVLTKGFPYFIVIGGIIITYITVYARFNAKNIFRRIWSHRPLSGALIAVAIGMSWILAMYLSYGSEYLKVLSNETVERAFSYNGNLLKDLFFYPEVILWSFFPYSLVFYFALIGTFLQPSRLRNIALPMAWFTVMLVIFTASKGKIPTYFIQAHPAMALLTAAWMSTSPAPSNKALALLWNTAFILPAVIGVALSVAMVQVFSFHPAFYAIPVIALILMLAPYTRSLYYAPFIGTFSALFIFSTALMPQLETRRPIDSLGRAVVNENQIPGNIPIHVENGDLYNVPFYTGRKAFYYASTADMPLQSTPLLALVKTTNLPDSLRQYGIWSGDIYTARSSESRLMIFIRYHLNAQKGDMSGFTNFTAIYRKANNKEPADTN</sequence>
<keyword evidence="2" id="KW-1003">Cell membrane</keyword>
<dbReference type="CAZy" id="GT83">
    <property type="family name" value="Glycosyltransferase Family 83"/>
</dbReference>
<gene>
    <name evidence="10" type="ordered locus">Plut_1792</name>
</gene>
<dbReference type="GO" id="GO:0016763">
    <property type="term" value="F:pentosyltransferase activity"/>
    <property type="evidence" value="ECO:0007669"/>
    <property type="project" value="TreeGrafter"/>
</dbReference>
<protein>
    <recommendedName>
        <fullName evidence="9">Glycosyltransferase RgtA/B/C/D-like domain-containing protein</fullName>
    </recommendedName>
</protein>